<dbReference type="Pfam" id="PF16254">
    <property type="entry name" value="DUF4910"/>
    <property type="match status" value="1"/>
</dbReference>
<feature type="domain" description="DUF2172" evidence="2">
    <location>
        <begin position="73"/>
        <end position="168"/>
    </location>
</feature>
<sequence length="457" mass="49831">MNGPRIYTLPAPVRDQKRGDALLSFVREILPHRRSLTGEGLRQTLDAIGERVPLQIREVFSGTPILDWEAPAEWQVHTARLSLPDGRCVVDWADNPLHLVQYSGPRQARMPLAELKPHLHTIPERPDWIPYRTAYWTDDWGFCLRQRTLDALEAEIGPDGEVDVFIDSRLTDGAMSIAECRIEGRSDREILVSAHACHPALANDNASALAVATFAAEALAQADGLRHSIRFIFGPGTVGALAWLAANPSARKTVAAGLVLANLGDRGDFVYKRTRAGTLGEPLAVDRAVEAVLPDAEIRPFEPFGYDERQFNSPGFNLPVGRLTRTPHGEYPEYHTSADDLSLLTPESLEGSLDAVLAIIHALDGNERYLATRPYGEPMLGRYGLYDPVGGKALAPEAQRAALWLLNLSDGYHDLLDVTAKSGLPFAAVREAADRLLAAHLLAPAPHDPASGADDAS</sequence>
<comment type="caution">
    <text evidence="5">The sequence shown here is derived from an EMBL/GenBank/DDBJ whole genome shotgun (WGS) entry which is preliminary data.</text>
</comment>
<dbReference type="InterPro" id="IPR032610">
    <property type="entry name" value="DUF2172"/>
</dbReference>
<dbReference type="RefSeq" id="WP_094547952.1">
    <property type="nucleotide sequence ID" value="NZ_MQWB01000001.1"/>
</dbReference>
<accession>A0A259TZD0</accession>
<feature type="binding site" evidence="1">
    <location>
        <position position="204"/>
    </location>
    <ligand>
        <name>Zn(2+)</name>
        <dbReference type="ChEBI" id="CHEBI:29105"/>
    </ligand>
</feature>
<proteinExistence type="predicted"/>
<feature type="binding site" evidence="1">
    <location>
        <position position="335"/>
    </location>
    <ligand>
        <name>Zn(2+)</name>
        <dbReference type="ChEBI" id="CHEBI:29105"/>
    </ligand>
</feature>
<feature type="domain" description="DUF4910" evidence="4">
    <location>
        <begin position="25"/>
        <end position="366"/>
    </location>
</feature>
<dbReference type="Gene3D" id="3.40.630.10">
    <property type="entry name" value="Zn peptidases"/>
    <property type="match status" value="1"/>
</dbReference>
<evidence type="ECO:0000259" key="3">
    <source>
        <dbReference type="Pfam" id="PF16221"/>
    </source>
</evidence>
<dbReference type="InParanoid" id="A0A259TZD0"/>
<dbReference type="Proteomes" id="UP000216446">
    <property type="component" value="Unassembled WGS sequence"/>
</dbReference>
<dbReference type="Pfam" id="PF09940">
    <property type="entry name" value="DUF2172"/>
    <property type="match status" value="1"/>
</dbReference>
<evidence type="ECO:0000313" key="5">
    <source>
        <dbReference type="EMBL" id="OZC03050.1"/>
    </source>
</evidence>
<evidence type="ECO:0000313" key="6">
    <source>
        <dbReference type="Proteomes" id="UP000216446"/>
    </source>
</evidence>
<dbReference type="OrthoDB" id="9765654at2"/>
<dbReference type="InterPro" id="IPR032622">
    <property type="entry name" value="UCP01524_HTH"/>
</dbReference>
<feature type="domain" description="UCP01524 winged helix-turn-helix" evidence="3">
    <location>
        <begin position="369"/>
        <end position="443"/>
    </location>
</feature>
<feature type="binding site" evidence="1">
    <location>
        <position position="198"/>
    </location>
    <ligand>
        <name>Zn(2+)</name>
        <dbReference type="ChEBI" id="CHEBI:29105"/>
    </ligand>
</feature>
<name>A0A259TZD0_9BACT</name>
<evidence type="ECO:0000259" key="4">
    <source>
        <dbReference type="Pfam" id="PF16254"/>
    </source>
</evidence>
<dbReference type="Pfam" id="PF16221">
    <property type="entry name" value="HTH_47"/>
    <property type="match status" value="1"/>
</dbReference>
<keyword evidence="6" id="KW-1185">Reference proteome</keyword>
<dbReference type="InterPro" id="IPR036388">
    <property type="entry name" value="WH-like_DNA-bd_sf"/>
</dbReference>
<organism evidence="5 6">
    <name type="scientific">Rubricoccus marinus</name>
    <dbReference type="NCBI Taxonomy" id="716817"/>
    <lineage>
        <taxon>Bacteria</taxon>
        <taxon>Pseudomonadati</taxon>
        <taxon>Rhodothermota</taxon>
        <taxon>Rhodothermia</taxon>
        <taxon>Rhodothermales</taxon>
        <taxon>Rubricoccaceae</taxon>
        <taxon>Rubricoccus</taxon>
    </lineage>
</organism>
<dbReference type="GO" id="GO:0046872">
    <property type="term" value="F:metal ion binding"/>
    <property type="evidence" value="ECO:0007669"/>
    <property type="project" value="UniProtKB-KW"/>
</dbReference>
<evidence type="ECO:0000256" key="1">
    <source>
        <dbReference type="PIRSR" id="PIRSR015244-50"/>
    </source>
</evidence>
<reference evidence="5 6" key="1">
    <citation type="submission" date="2016-11" db="EMBL/GenBank/DDBJ databases">
        <title>Study of marine rhodopsin-containing bacteria.</title>
        <authorList>
            <person name="Yoshizawa S."/>
            <person name="Kumagai Y."/>
            <person name="Kogure K."/>
        </authorList>
    </citation>
    <scope>NUCLEOTIDE SEQUENCE [LARGE SCALE GENOMIC DNA]</scope>
    <source>
        <strain evidence="5 6">SG-29</strain>
    </source>
</reference>
<dbReference type="PIRSF" id="PIRSF015244">
    <property type="entry name" value="UCP015244"/>
    <property type="match status" value="1"/>
</dbReference>
<dbReference type="InterPro" id="IPR032589">
    <property type="entry name" value="DUF4910"/>
</dbReference>
<dbReference type="Gene3D" id="3.50.30.90">
    <property type="match status" value="1"/>
</dbReference>
<keyword evidence="1" id="KW-0862">Zinc</keyword>
<gene>
    <name evidence="5" type="ORF">BSZ36_08755</name>
</gene>
<dbReference type="SUPFAM" id="SSF53187">
    <property type="entry name" value="Zn-dependent exopeptidases"/>
    <property type="match status" value="1"/>
</dbReference>
<evidence type="ECO:0000259" key="2">
    <source>
        <dbReference type="Pfam" id="PF09940"/>
    </source>
</evidence>
<evidence type="ECO:0008006" key="7">
    <source>
        <dbReference type="Google" id="ProtNLM"/>
    </source>
</evidence>
<protein>
    <recommendedName>
        <fullName evidence="7">Peptidase M28</fullName>
    </recommendedName>
</protein>
<dbReference type="EMBL" id="MQWB01000001">
    <property type="protein sequence ID" value="OZC03050.1"/>
    <property type="molecule type" value="Genomic_DNA"/>
</dbReference>
<comment type="cofactor">
    <cofactor evidence="1">
        <name>Zn(2+)</name>
        <dbReference type="ChEBI" id="CHEBI:29105"/>
    </cofactor>
    <text evidence="1">Binds 1 zinc ion per subunit.</text>
</comment>
<dbReference type="AlphaFoldDB" id="A0A259TZD0"/>
<dbReference type="InterPro" id="IPR012353">
    <property type="entry name" value="UCP015244"/>
</dbReference>
<keyword evidence="1" id="KW-0479">Metal-binding</keyword>
<dbReference type="Gene3D" id="1.10.10.10">
    <property type="entry name" value="Winged helix-like DNA-binding domain superfamily/Winged helix DNA-binding domain"/>
    <property type="match status" value="1"/>
</dbReference>